<dbReference type="EC" id="2.3.1.39" evidence="2"/>
<keyword evidence="1 2" id="KW-0808">Transferase</keyword>
<sequence>MNKIAFVFPGQGSQAVGMGLDLYNQYDSVKSLYQEAAEVLGYDIGNMCFNGPKEALNRSVNTQPSLVLTSIALYRVLRNSGQKALITPSMVAGHSLGEYTALVAAGALSLRDALVLTQKRGELMQEAVPEGQGLMAAIVGLDRQQVEGLCQGVTSGYVAPANYNCPQQIVIAGQKKAVEEAIEAAKAAGARMAKPLAVSVPSHCELMAEAAQKLNAFFDNITFNTPSIPIVNNADAAVLSDVTGIKASLLRQLKSPLLWEDSIRTMRQAGVDTFIEVGPGTVLSGLIKRIDSNVAIYSVSDPVSVQRVVELAGT</sequence>
<comment type="catalytic activity">
    <reaction evidence="2">
        <text>holo-[ACP] + malonyl-CoA = malonyl-[ACP] + CoA</text>
        <dbReference type="Rhea" id="RHEA:41792"/>
        <dbReference type="Rhea" id="RHEA-COMP:9623"/>
        <dbReference type="Rhea" id="RHEA-COMP:9685"/>
        <dbReference type="ChEBI" id="CHEBI:57287"/>
        <dbReference type="ChEBI" id="CHEBI:57384"/>
        <dbReference type="ChEBI" id="CHEBI:64479"/>
        <dbReference type="ChEBI" id="CHEBI:78449"/>
        <dbReference type="EC" id="2.3.1.39"/>
    </reaction>
</comment>
<evidence type="ECO:0000259" key="3">
    <source>
        <dbReference type="SMART" id="SM00827"/>
    </source>
</evidence>
<dbReference type="InterPro" id="IPR004410">
    <property type="entry name" value="Malonyl_CoA-ACP_transAc_FabD"/>
</dbReference>
<dbReference type="Proteomes" id="UP001196980">
    <property type="component" value="Unassembled WGS sequence"/>
</dbReference>
<keyword evidence="5" id="KW-1185">Reference proteome</keyword>
<evidence type="ECO:0000313" key="5">
    <source>
        <dbReference type="Proteomes" id="UP001196980"/>
    </source>
</evidence>
<dbReference type="InterPro" id="IPR050858">
    <property type="entry name" value="Mal-CoA-ACP_Trans/PKS_FabD"/>
</dbReference>
<evidence type="ECO:0000313" key="4">
    <source>
        <dbReference type="EMBL" id="MBV6340920.1"/>
    </source>
</evidence>
<dbReference type="RefSeq" id="WP_218251535.1">
    <property type="nucleotide sequence ID" value="NZ_JABXWD010000057.1"/>
</dbReference>
<evidence type="ECO:0000256" key="2">
    <source>
        <dbReference type="PIRNR" id="PIRNR000446"/>
    </source>
</evidence>
<dbReference type="InterPro" id="IPR024925">
    <property type="entry name" value="Malonyl_CoA-ACP_transAc"/>
</dbReference>
<accession>A0ABS6RWB1</accession>
<proteinExistence type="inferred from homology"/>
<comment type="similarity">
    <text evidence="2">Belongs to the fabD family.</text>
</comment>
<dbReference type="NCBIfam" id="TIGR00128">
    <property type="entry name" value="fabD"/>
    <property type="match status" value="1"/>
</dbReference>
<dbReference type="PANTHER" id="PTHR42681:SF1">
    <property type="entry name" value="MALONYL-COA-ACYL CARRIER PROTEIN TRANSACYLASE, MITOCHONDRIAL"/>
    <property type="match status" value="1"/>
</dbReference>
<dbReference type="GO" id="GO:0004314">
    <property type="term" value="F:[acyl-carrier-protein] S-malonyltransferase activity"/>
    <property type="evidence" value="ECO:0007669"/>
    <property type="project" value="UniProtKB-EC"/>
</dbReference>
<feature type="domain" description="Malonyl-CoA:ACP transacylase (MAT)" evidence="3">
    <location>
        <begin position="7"/>
        <end position="308"/>
    </location>
</feature>
<name>A0ABS6RWB1_9BACT</name>
<protein>
    <recommendedName>
        <fullName evidence="2">Malonyl CoA-acyl carrier protein transacylase</fullName>
        <ecNumber evidence="2">2.3.1.39</ecNumber>
    </recommendedName>
</protein>
<keyword evidence="2 4" id="KW-0012">Acyltransferase</keyword>
<dbReference type="Pfam" id="PF00698">
    <property type="entry name" value="Acyl_transf_1"/>
    <property type="match status" value="1"/>
</dbReference>
<dbReference type="PIRSF" id="PIRSF000446">
    <property type="entry name" value="Mct"/>
    <property type="match status" value="1"/>
</dbReference>
<dbReference type="SMART" id="SM00827">
    <property type="entry name" value="PKS_AT"/>
    <property type="match status" value="1"/>
</dbReference>
<comment type="caution">
    <text evidence="4">The sequence shown here is derived from an EMBL/GenBank/DDBJ whole genome shotgun (WGS) entry which is preliminary data.</text>
</comment>
<evidence type="ECO:0000256" key="1">
    <source>
        <dbReference type="ARBA" id="ARBA00022679"/>
    </source>
</evidence>
<dbReference type="PANTHER" id="PTHR42681">
    <property type="entry name" value="MALONYL-COA-ACYL CARRIER PROTEIN TRANSACYLASE, MITOCHONDRIAL"/>
    <property type="match status" value="1"/>
</dbReference>
<organism evidence="4 5">
    <name type="scientific">Candidatus Magnetobacterium casense</name>
    <dbReference type="NCBI Taxonomy" id="1455061"/>
    <lineage>
        <taxon>Bacteria</taxon>
        <taxon>Pseudomonadati</taxon>
        <taxon>Nitrospirota</taxon>
        <taxon>Thermodesulfovibrionia</taxon>
        <taxon>Thermodesulfovibrionales</taxon>
        <taxon>Candidatus Magnetobacteriaceae</taxon>
        <taxon>Candidatus Magnetobacterium</taxon>
    </lineage>
</organism>
<dbReference type="EMBL" id="JABXWD010000057">
    <property type="protein sequence ID" value="MBV6340920.1"/>
    <property type="molecule type" value="Genomic_DNA"/>
</dbReference>
<gene>
    <name evidence="4" type="primary">fabD</name>
    <name evidence="4" type="ORF">HWQ67_04925</name>
</gene>
<reference evidence="4 5" key="1">
    <citation type="journal article" date="2020" name="J Geophys Res Biogeosci">
        <title>Magnetotaxis as an Adaptation to Enable Bacterial Shuttling of Microbial Sulfur and Sulfur Cycling Across Aquatic Oxic#Anoxic Interfaces.</title>
        <authorList>
            <person name="Li J."/>
            <person name="Liu P."/>
            <person name="Wang J."/>
            <person name="Roberts A.P."/>
            <person name="Pan Y."/>
        </authorList>
    </citation>
    <scope>NUCLEOTIDE SEQUENCE [LARGE SCALE GENOMIC DNA]</scope>
    <source>
        <strain evidence="4 5">MYR-1_YQ</strain>
    </source>
</reference>
<dbReference type="InterPro" id="IPR014043">
    <property type="entry name" value="Acyl_transferase_dom"/>
</dbReference>